<sequence>MASVSSSTMTSTLVQPPTAIGLTTDHITDDEPRHNTDHLDRVAYLFGHPISHSLSPLFHQAIYDSFSLKWSQLFHESLSIPPFLEAMQDPKFIGSSVTMPHKVAIIPYLDKLTPEGAAIGAINTVFLEETTAGGRLLVGTNTDCIGVREGIRQNISEEQYTALKGRPACIIGGGGTSRAAVYALVHWLECKPVYFINRDADEVATVIAECKAAGFGENLVPITSAAHAQSLAKPSVIVSAIPDFPPQTDAEKEVREMIKTMMNGDSGVLLEMCYHPSSNTAVSRIATESKWQVVPGTEAMIWQGFEQAKYWTGKQLSDMPVEKVKSMIHAVLAERQGH</sequence>
<dbReference type="PANTHER" id="PTHR21089:SF1">
    <property type="entry name" value="BIFUNCTIONAL 3-DEHYDROQUINATE DEHYDRATASE_SHIKIMATE DEHYDROGENASE, CHLOROPLASTIC"/>
    <property type="match status" value="1"/>
</dbReference>
<proteinExistence type="predicted"/>
<dbReference type="PANTHER" id="PTHR21089">
    <property type="entry name" value="SHIKIMATE DEHYDROGENASE"/>
    <property type="match status" value="1"/>
</dbReference>
<dbReference type="GeneID" id="28836326"/>
<feature type="domain" description="Shikimate dehydrogenase substrate binding N-terminal" evidence="1">
    <location>
        <begin position="45"/>
        <end position="125"/>
    </location>
</feature>
<accession>A0A1B8GUA6</accession>
<dbReference type="Gene3D" id="3.40.50.10860">
    <property type="entry name" value="Leucine Dehydrogenase, chain A, domain 1"/>
    <property type="match status" value="1"/>
</dbReference>
<dbReference type="RefSeq" id="XP_018133142.1">
    <property type="nucleotide sequence ID" value="XM_018272444.2"/>
</dbReference>
<evidence type="ECO:0000313" key="3">
    <source>
        <dbReference type="Proteomes" id="UP000091956"/>
    </source>
</evidence>
<dbReference type="Proteomes" id="UP000091956">
    <property type="component" value="Unassembled WGS sequence"/>
</dbReference>
<dbReference type="SUPFAM" id="SSF53223">
    <property type="entry name" value="Aminoacid dehydrogenase-like, N-terminal domain"/>
    <property type="match status" value="1"/>
</dbReference>
<dbReference type="CDD" id="cd01065">
    <property type="entry name" value="NAD_bind_Shikimate_DH"/>
    <property type="match status" value="1"/>
</dbReference>
<dbReference type="Pfam" id="PF08501">
    <property type="entry name" value="Shikimate_dh_N"/>
    <property type="match status" value="1"/>
</dbReference>
<dbReference type="AlphaFoldDB" id="A0A1B8GUA6"/>
<keyword evidence="3" id="KW-1185">Reference proteome</keyword>
<dbReference type="InterPro" id="IPR036291">
    <property type="entry name" value="NAD(P)-bd_dom_sf"/>
</dbReference>
<dbReference type="OrthoDB" id="204377at2759"/>
<dbReference type="Gene3D" id="3.40.50.720">
    <property type="entry name" value="NAD(P)-binding Rossmann-like Domain"/>
    <property type="match status" value="1"/>
</dbReference>
<dbReference type="GO" id="GO:0009423">
    <property type="term" value="P:chorismate biosynthetic process"/>
    <property type="evidence" value="ECO:0007669"/>
    <property type="project" value="TreeGrafter"/>
</dbReference>
<evidence type="ECO:0000313" key="2">
    <source>
        <dbReference type="EMBL" id="OBT99409.1"/>
    </source>
</evidence>
<dbReference type="InterPro" id="IPR022893">
    <property type="entry name" value="Shikimate_DH_fam"/>
</dbReference>
<organism evidence="2 3">
    <name type="scientific">Pseudogymnoascus verrucosus</name>
    <dbReference type="NCBI Taxonomy" id="342668"/>
    <lineage>
        <taxon>Eukaryota</taxon>
        <taxon>Fungi</taxon>
        <taxon>Dikarya</taxon>
        <taxon>Ascomycota</taxon>
        <taxon>Pezizomycotina</taxon>
        <taxon>Leotiomycetes</taxon>
        <taxon>Thelebolales</taxon>
        <taxon>Thelebolaceae</taxon>
        <taxon>Pseudogymnoascus</taxon>
    </lineage>
</organism>
<name>A0A1B8GUA6_9PEZI</name>
<gene>
    <name evidence="2" type="ORF">VE01_02940</name>
</gene>
<dbReference type="GO" id="GO:0004764">
    <property type="term" value="F:shikimate 3-dehydrogenase (NADP+) activity"/>
    <property type="evidence" value="ECO:0007669"/>
    <property type="project" value="InterPro"/>
</dbReference>
<dbReference type="InterPro" id="IPR013708">
    <property type="entry name" value="Shikimate_DH-bd_N"/>
</dbReference>
<dbReference type="EMBL" id="KV460212">
    <property type="protein sequence ID" value="OBT99409.1"/>
    <property type="molecule type" value="Genomic_DNA"/>
</dbReference>
<dbReference type="InterPro" id="IPR046346">
    <property type="entry name" value="Aminoacid_DH-like_N_sf"/>
</dbReference>
<protein>
    <recommendedName>
        <fullName evidence="1">Shikimate dehydrogenase substrate binding N-terminal domain-containing protein</fullName>
    </recommendedName>
</protein>
<dbReference type="STRING" id="342668.A0A1B8GUA6"/>
<evidence type="ECO:0000259" key="1">
    <source>
        <dbReference type="Pfam" id="PF08501"/>
    </source>
</evidence>
<reference evidence="2 3" key="1">
    <citation type="submission" date="2016-03" db="EMBL/GenBank/DDBJ databases">
        <title>Comparative genomics of Pseudogymnoascus destructans, the fungus causing white-nose syndrome of bats.</title>
        <authorList>
            <person name="Palmer J.M."/>
            <person name="Drees K.P."/>
            <person name="Foster J.T."/>
            <person name="Lindner D.L."/>
        </authorList>
    </citation>
    <scope>NUCLEOTIDE SEQUENCE [LARGE SCALE GENOMIC DNA]</scope>
    <source>
        <strain evidence="2 3">UAMH 10579</strain>
    </source>
</reference>
<dbReference type="GO" id="GO:0019632">
    <property type="term" value="P:shikimate metabolic process"/>
    <property type="evidence" value="ECO:0007669"/>
    <property type="project" value="TreeGrafter"/>
</dbReference>
<dbReference type="SUPFAM" id="SSF51735">
    <property type="entry name" value="NAD(P)-binding Rossmann-fold domains"/>
    <property type="match status" value="1"/>
</dbReference>
<reference evidence="3" key="2">
    <citation type="journal article" date="2018" name="Nat. Commun.">
        <title>Extreme sensitivity to ultraviolet light in the fungal pathogen causing white-nose syndrome of bats.</title>
        <authorList>
            <person name="Palmer J.M."/>
            <person name="Drees K.P."/>
            <person name="Foster J.T."/>
            <person name="Lindner D.L."/>
        </authorList>
    </citation>
    <scope>NUCLEOTIDE SEQUENCE [LARGE SCALE GENOMIC DNA]</scope>
    <source>
        <strain evidence="3">UAMH 10579</strain>
    </source>
</reference>